<gene>
    <name evidence="11" type="primary">fixB</name>
    <name evidence="11" type="ORF">NXT3_PB00429</name>
</gene>
<evidence type="ECO:0000256" key="3">
    <source>
        <dbReference type="ARBA" id="ARBA00011874"/>
    </source>
</evidence>
<dbReference type="Gene3D" id="3.40.50.620">
    <property type="entry name" value="HUPs"/>
    <property type="match status" value="1"/>
</dbReference>
<name>A0A2L0HC68_RHIFR</name>
<geneLocation type="plasmid" evidence="12">
    <name>psfrenxt3b</name>
</geneLocation>
<dbReference type="GO" id="GO:0033539">
    <property type="term" value="P:fatty acid beta-oxidation using acyl-CoA dehydrogenase"/>
    <property type="evidence" value="ECO:0007669"/>
    <property type="project" value="TreeGrafter"/>
</dbReference>
<dbReference type="InterPro" id="IPR014731">
    <property type="entry name" value="ETF_asu_C"/>
</dbReference>
<comment type="similarity">
    <text evidence="2">Belongs to the ETF alpha-subunit/FixB family.</text>
</comment>
<dbReference type="InterPro" id="IPR029035">
    <property type="entry name" value="DHS-like_NAD/FAD-binding_dom"/>
</dbReference>
<evidence type="ECO:0000256" key="6">
    <source>
        <dbReference type="ARBA" id="ARBA00022827"/>
    </source>
</evidence>
<dbReference type="Pfam" id="PF01012">
    <property type="entry name" value="ETF"/>
    <property type="match status" value="1"/>
</dbReference>
<dbReference type="GO" id="GO:0050660">
    <property type="term" value="F:flavin adenine dinucleotide binding"/>
    <property type="evidence" value="ECO:0007669"/>
    <property type="project" value="InterPro"/>
</dbReference>
<evidence type="ECO:0000259" key="10">
    <source>
        <dbReference type="SMART" id="SM00893"/>
    </source>
</evidence>
<dbReference type="InterPro" id="IPR001308">
    <property type="entry name" value="ETF_a/FixB"/>
</dbReference>
<dbReference type="InterPro" id="IPR014730">
    <property type="entry name" value="ETF_a/b_N"/>
</dbReference>
<feature type="binding site" evidence="9">
    <location>
        <begin position="287"/>
        <end position="291"/>
    </location>
    <ligand>
        <name>FAD</name>
        <dbReference type="ChEBI" id="CHEBI:57692"/>
    </ligand>
</feature>
<keyword evidence="7" id="KW-0249">Electron transport</keyword>
<dbReference type="InterPro" id="IPR033947">
    <property type="entry name" value="ETF_alpha_N"/>
</dbReference>
<dbReference type="SMART" id="SM00893">
    <property type="entry name" value="ETF"/>
    <property type="match status" value="1"/>
</dbReference>
<evidence type="ECO:0000256" key="9">
    <source>
        <dbReference type="PIRSR" id="PIRSR000089-1"/>
    </source>
</evidence>
<dbReference type="PIRSF" id="PIRSF000089">
    <property type="entry name" value="Electra_flavoP_a"/>
    <property type="match status" value="1"/>
</dbReference>
<evidence type="ECO:0000256" key="4">
    <source>
        <dbReference type="ARBA" id="ARBA00022448"/>
    </source>
</evidence>
<dbReference type="Proteomes" id="UP000239340">
    <property type="component" value="Plasmid pSfreNXT3b"/>
</dbReference>
<keyword evidence="6 9" id="KW-0274">FAD</keyword>
<dbReference type="Gene3D" id="3.40.50.1220">
    <property type="entry name" value="TPP-binding domain"/>
    <property type="match status" value="1"/>
</dbReference>
<keyword evidence="8" id="KW-0535">Nitrogen fixation</keyword>
<dbReference type="PROSITE" id="PS00696">
    <property type="entry name" value="ETF_ALPHA"/>
    <property type="match status" value="1"/>
</dbReference>
<evidence type="ECO:0000256" key="8">
    <source>
        <dbReference type="ARBA" id="ARBA00023231"/>
    </source>
</evidence>
<dbReference type="InterPro" id="IPR018206">
    <property type="entry name" value="ETF_asu_C_CS"/>
</dbReference>
<dbReference type="CDD" id="cd01715">
    <property type="entry name" value="ETF_alpha"/>
    <property type="match status" value="1"/>
</dbReference>
<sequence>MLDTKRDTPPPAAGRAGMKKELPEHFKDYRHVWVFIELERGQVHPVSFELLGEGRKLADQLGVELAGVVLGPPGEATWHAVAEAFAYGADLAYIVEAPLLADYRNEPFTKAMTDLVETYKPEVLLLGATTLGRDLAGSVATTLLTGLTADCTELDVDTDGSLAATRPTFGGSLLCTIYTLNCRPQMATVRPRVMAMPERTNKPVGRVIQHEVPMVEEEIVTKALGFLSDGQSLSANLAYADVVVAGGLGLGAAENLKLVKNLARVIGAEYGCSRPLVQKGWMPADRQIGQTGKTIRPKLYIAAGISGAIQHRVGVGGADLIVAINTDPNAPIFDFAHLGVVTDAIRFLPSLTEVFTHRLSPHSRDKLAN</sequence>
<evidence type="ECO:0000256" key="2">
    <source>
        <dbReference type="ARBA" id="ARBA00005817"/>
    </source>
</evidence>
<dbReference type="GO" id="GO:0009055">
    <property type="term" value="F:electron transfer activity"/>
    <property type="evidence" value="ECO:0007669"/>
    <property type="project" value="InterPro"/>
</dbReference>
<dbReference type="PANTHER" id="PTHR43153:SF1">
    <property type="entry name" value="ELECTRON TRANSFER FLAVOPROTEIN SUBUNIT ALPHA, MITOCHONDRIAL"/>
    <property type="match status" value="1"/>
</dbReference>
<reference evidence="11 12" key="1">
    <citation type="submission" date="2017-10" db="EMBL/GenBank/DDBJ databases">
        <title>Analysis of the genome sequences of Rhizobium populations associated to common bean (phaseolus vulgaris).</title>
        <authorList>
            <person name="Bustos P."/>
            <person name="Santamaria R.I."/>
            <person name="Miranda-Sanchez F."/>
            <person name="Perez-Carrascal O."/>
            <person name="Juarez S."/>
            <person name="Lozano L."/>
            <person name="Martinez-Flores I."/>
            <person name="Vinuesa P."/>
            <person name="Martinez-Romero E."/>
            <person name="Cevallos M.A."/>
            <person name="Romero D."/>
            <person name="Davila G."/>
            <person name="Gonzalez V."/>
        </authorList>
    </citation>
    <scope>NUCLEOTIDE SEQUENCE [LARGE SCALE GENOMIC DNA]</scope>
    <source>
        <strain evidence="11 12">NXT3</strain>
        <plasmid evidence="12">Plasmid psfrenxt3b</plasmid>
    </source>
</reference>
<organism evidence="11 12">
    <name type="scientific">Rhizobium fredii</name>
    <name type="common">Sinorhizobium fredii</name>
    <dbReference type="NCBI Taxonomy" id="380"/>
    <lineage>
        <taxon>Bacteria</taxon>
        <taxon>Pseudomonadati</taxon>
        <taxon>Pseudomonadota</taxon>
        <taxon>Alphaproteobacteria</taxon>
        <taxon>Hyphomicrobiales</taxon>
        <taxon>Rhizobiaceae</taxon>
        <taxon>Sinorhizobium/Ensifer group</taxon>
        <taxon>Sinorhizobium</taxon>
    </lineage>
</organism>
<dbReference type="SUPFAM" id="SSF52402">
    <property type="entry name" value="Adenine nucleotide alpha hydrolases-like"/>
    <property type="match status" value="1"/>
</dbReference>
<comment type="cofactor">
    <cofactor evidence="9">
        <name>FAD</name>
        <dbReference type="ChEBI" id="CHEBI:57692"/>
    </cofactor>
    <text evidence="9">Binds 1 FAD per dimer.</text>
</comment>
<dbReference type="Pfam" id="PF00766">
    <property type="entry name" value="ETF_alpha"/>
    <property type="match status" value="1"/>
</dbReference>
<evidence type="ECO:0000313" key="11">
    <source>
        <dbReference type="EMBL" id="AUX79083.1"/>
    </source>
</evidence>
<feature type="domain" description="Electron transfer flavoprotein alpha/beta-subunit N-terminal" evidence="10">
    <location>
        <begin position="32"/>
        <end position="223"/>
    </location>
</feature>
<keyword evidence="4" id="KW-0813">Transport</keyword>
<keyword evidence="5" id="KW-0285">Flavoprotein</keyword>
<proteinExistence type="inferred from homology"/>
<accession>A0A2L0HC68</accession>
<dbReference type="SUPFAM" id="SSF52467">
    <property type="entry name" value="DHS-like NAD/FAD-binding domain"/>
    <property type="match status" value="1"/>
</dbReference>
<feature type="binding site" evidence="9">
    <location>
        <begin position="304"/>
        <end position="311"/>
    </location>
    <ligand>
        <name>FAD</name>
        <dbReference type="ChEBI" id="CHEBI:57692"/>
    </ligand>
</feature>
<dbReference type="RefSeq" id="WP_104840594.1">
    <property type="nucleotide sequence ID" value="NZ_CP024309.1"/>
</dbReference>
<feature type="binding site" evidence="9">
    <location>
        <begin position="273"/>
        <end position="274"/>
    </location>
    <ligand>
        <name>FAD</name>
        <dbReference type="ChEBI" id="CHEBI:57692"/>
    </ligand>
</feature>
<dbReference type="PANTHER" id="PTHR43153">
    <property type="entry name" value="ELECTRON TRANSFER FLAVOPROTEIN ALPHA"/>
    <property type="match status" value="1"/>
</dbReference>
<evidence type="ECO:0000313" key="12">
    <source>
        <dbReference type="Proteomes" id="UP000239340"/>
    </source>
</evidence>
<feature type="binding site" evidence="9">
    <location>
        <position position="325"/>
    </location>
    <ligand>
        <name>FAD</name>
        <dbReference type="ChEBI" id="CHEBI:57692"/>
    </ligand>
</feature>
<evidence type="ECO:0000256" key="7">
    <source>
        <dbReference type="ARBA" id="ARBA00022982"/>
    </source>
</evidence>
<evidence type="ECO:0000256" key="1">
    <source>
        <dbReference type="ARBA" id="ARBA00003554"/>
    </source>
</evidence>
<comment type="subunit">
    <text evidence="3">FixA and FixB form a heterodimer.</text>
</comment>
<dbReference type="AlphaFoldDB" id="A0A2L0HC68"/>
<keyword evidence="11" id="KW-0614">Plasmid</keyword>
<dbReference type="EMBL" id="CP024309">
    <property type="protein sequence ID" value="AUX79083.1"/>
    <property type="molecule type" value="Genomic_DNA"/>
</dbReference>
<comment type="function">
    <text evidence="1">May play a role in a redox process involved in nitrogen fixation.</text>
</comment>
<evidence type="ECO:0000256" key="5">
    <source>
        <dbReference type="ARBA" id="ARBA00022630"/>
    </source>
</evidence>
<protein>
    <submittedName>
        <fullName evidence="11">Electron transfer flavoprotein nitrogen fixation protein FixB</fullName>
    </submittedName>
</protein>
<dbReference type="InterPro" id="IPR014729">
    <property type="entry name" value="Rossmann-like_a/b/a_fold"/>
</dbReference>